<dbReference type="PROSITE" id="PS51186">
    <property type="entry name" value="GNAT"/>
    <property type="match status" value="1"/>
</dbReference>
<dbReference type="EC" id="2.3.-.-" evidence="2"/>
<dbReference type="Gene3D" id="3.40.630.30">
    <property type="match status" value="1"/>
</dbReference>
<proteinExistence type="predicted"/>
<comment type="caution">
    <text evidence="2">The sequence shown here is derived from an EMBL/GenBank/DDBJ whole genome shotgun (WGS) entry which is preliminary data.</text>
</comment>
<organism evidence="2 3">
    <name type="scientific">Streptomyces ehimensis</name>
    <dbReference type="NCBI Taxonomy" id="68195"/>
    <lineage>
        <taxon>Bacteria</taxon>
        <taxon>Bacillati</taxon>
        <taxon>Actinomycetota</taxon>
        <taxon>Actinomycetes</taxon>
        <taxon>Kitasatosporales</taxon>
        <taxon>Streptomycetaceae</taxon>
        <taxon>Streptomyces</taxon>
    </lineage>
</organism>
<protein>
    <submittedName>
        <fullName evidence="2">GNAT family N-acetyltransferase</fullName>
        <ecNumber evidence="2">2.3.-.-</ecNumber>
    </submittedName>
</protein>
<keyword evidence="3" id="KW-1185">Reference proteome</keyword>
<dbReference type="InterPro" id="IPR016181">
    <property type="entry name" value="Acyl_CoA_acyltransferase"/>
</dbReference>
<dbReference type="Proteomes" id="UP001595990">
    <property type="component" value="Unassembled WGS sequence"/>
</dbReference>
<feature type="domain" description="N-acetyltransferase" evidence="1">
    <location>
        <begin position="10"/>
        <end position="180"/>
    </location>
</feature>
<keyword evidence="2" id="KW-0012">Acyltransferase</keyword>
<dbReference type="SUPFAM" id="SSF55729">
    <property type="entry name" value="Acyl-CoA N-acyltransferases (Nat)"/>
    <property type="match status" value="1"/>
</dbReference>
<dbReference type="EMBL" id="JBHSFS010000003">
    <property type="protein sequence ID" value="MFC4512792.1"/>
    <property type="molecule type" value="Genomic_DNA"/>
</dbReference>
<accession>A0ABV9BFH1</accession>
<dbReference type="InterPro" id="IPR051531">
    <property type="entry name" value="N-acetyltransferase"/>
</dbReference>
<keyword evidence="2" id="KW-0808">Transferase</keyword>
<dbReference type="GO" id="GO:0016746">
    <property type="term" value="F:acyltransferase activity"/>
    <property type="evidence" value="ECO:0007669"/>
    <property type="project" value="UniProtKB-KW"/>
</dbReference>
<evidence type="ECO:0000313" key="2">
    <source>
        <dbReference type="EMBL" id="MFC4512792.1"/>
    </source>
</evidence>
<dbReference type="Pfam" id="PF13302">
    <property type="entry name" value="Acetyltransf_3"/>
    <property type="match status" value="1"/>
</dbReference>
<evidence type="ECO:0000259" key="1">
    <source>
        <dbReference type="PROSITE" id="PS51186"/>
    </source>
</evidence>
<dbReference type="InterPro" id="IPR000182">
    <property type="entry name" value="GNAT_dom"/>
</dbReference>
<gene>
    <name evidence="2" type="ORF">ACFPEN_07570</name>
</gene>
<dbReference type="RefSeq" id="WP_358216501.1">
    <property type="nucleotide sequence ID" value="NZ_JBHSFS010000003.1"/>
</dbReference>
<name>A0ABV9BFH1_9ACTN</name>
<dbReference type="PANTHER" id="PTHR43792">
    <property type="entry name" value="GNAT FAMILY, PUTATIVE (AFU_ORTHOLOGUE AFUA_3G00765)-RELATED-RELATED"/>
    <property type="match status" value="1"/>
</dbReference>
<dbReference type="PANTHER" id="PTHR43792:SF1">
    <property type="entry name" value="N-ACETYLTRANSFERASE DOMAIN-CONTAINING PROTEIN"/>
    <property type="match status" value="1"/>
</dbReference>
<sequence>MRPFLETDRLTLRPFTEADADHLHALDNDAEVMRFINGGRPTTHEAILTRTLPRLLHDHPCSGTRGFWAAEEKTTGTFLGWFEFRPLDDHDPAVVELGYRLNRAAWGRGYATEGSKALIHKGFTELGVERVTANTMAVNARSRHVMEKTGLLFVRAYAEDWPEAIEGSEHGEVEYALTREEWLRHSRETRPTPQV</sequence>
<reference evidence="3" key="1">
    <citation type="journal article" date="2019" name="Int. J. Syst. Evol. Microbiol.">
        <title>The Global Catalogue of Microorganisms (GCM) 10K type strain sequencing project: providing services to taxonomists for standard genome sequencing and annotation.</title>
        <authorList>
            <consortium name="The Broad Institute Genomics Platform"/>
            <consortium name="The Broad Institute Genome Sequencing Center for Infectious Disease"/>
            <person name="Wu L."/>
            <person name="Ma J."/>
        </authorList>
    </citation>
    <scope>NUCLEOTIDE SEQUENCE [LARGE SCALE GENOMIC DNA]</scope>
    <source>
        <strain evidence="3">CECT 8064</strain>
    </source>
</reference>
<evidence type="ECO:0000313" key="3">
    <source>
        <dbReference type="Proteomes" id="UP001595990"/>
    </source>
</evidence>